<organism evidence="13 14">
    <name type="scientific">Cedecea neteri</name>
    <dbReference type="NCBI Taxonomy" id="158822"/>
    <lineage>
        <taxon>Bacteria</taxon>
        <taxon>Pseudomonadati</taxon>
        <taxon>Pseudomonadota</taxon>
        <taxon>Gammaproteobacteria</taxon>
        <taxon>Enterobacterales</taxon>
        <taxon>Enterobacteriaceae</taxon>
        <taxon>Cedecea</taxon>
    </lineage>
</organism>
<evidence type="ECO:0000256" key="8">
    <source>
        <dbReference type="ARBA" id="ARBA00023022"/>
    </source>
</evidence>
<evidence type="ECO:0000259" key="12">
    <source>
        <dbReference type="PROSITE" id="PS00276"/>
    </source>
</evidence>
<dbReference type="Gene3D" id="1.10.490.30">
    <property type="entry name" value="Colicin"/>
    <property type="match status" value="1"/>
</dbReference>
<feature type="transmembrane region" description="Helical" evidence="11">
    <location>
        <begin position="188"/>
        <end position="210"/>
    </location>
</feature>
<dbReference type="EMBL" id="CP023525">
    <property type="protein sequence ID" value="ATF94278.1"/>
    <property type="molecule type" value="Genomic_DNA"/>
</dbReference>
<evidence type="ECO:0000256" key="2">
    <source>
        <dbReference type="ARBA" id="ARBA00003197"/>
    </source>
</evidence>
<evidence type="ECO:0000256" key="6">
    <source>
        <dbReference type="ARBA" id="ARBA00022692"/>
    </source>
</evidence>
<dbReference type="PROSITE" id="PS00276">
    <property type="entry name" value="CHANNEL_COLICIN"/>
    <property type="match status" value="1"/>
</dbReference>
<evidence type="ECO:0000256" key="4">
    <source>
        <dbReference type="ARBA" id="ARBA00007595"/>
    </source>
</evidence>
<keyword evidence="10 11" id="KW-0472">Membrane</keyword>
<dbReference type="GO" id="GO:0050829">
    <property type="term" value="P:defense response to Gram-negative bacterium"/>
    <property type="evidence" value="ECO:0007669"/>
    <property type="project" value="InterPro"/>
</dbReference>
<reference evidence="13 14" key="1">
    <citation type="submission" date="2017-09" db="EMBL/GenBank/DDBJ databases">
        <title>FDA dAtabase for Regulatory Grade micrObial Sequences (FDA-ARGOS): Supporting development and validation of Infectious Disease Dx tests.</title>
        <authorList>
            <person name="Minogue T."/>
            <person name="Wolcott M."/>
            <person name="Wasieloski L."/>
            <person name="Aguilar W."/>
            <person name="Moore D."/>
            <person name="Tallon L."/>
            <person name="Sadzewicz L."/>
            <person name="Ott S."/>
            <person name="Zhao X."/>
            <person name="Nagaraj S."/>
            <person name="Vavikolanu K."/>
            <person name="Aluvathingal J."/>
            <person name="Nadendla S."/>
            <person name="Sichtig H."/>
        </authorList>
    </citation>
    <scope>NUCLEOTIDE SEQUENCE [LARGE SCALE GENOMIC DNA]</scope>
    <source>
        <strain evidence="13 14">FDAARGOS_392</strain>
    </source>
</reference>
<dbReference type="GO" id="GO:0031640">
    <property type="term" value="P:killing of cells of another organism"/>
    <property type="evidence" value="ECO:0007669"/>
    <property type="project" value="UniProtKB-KW"/>
</dbReference>
<evidence type="ECO:0000313" key="14">
    <source>
        <dbReference type="Proteomes" id="UP000217979"/>
    </source>
</evidence>
<accession>A0A291E361</accession>
<keyword evidence="9" id="KW-0078">Bacteriocin</keyword>
<keyword evidence="7 11" id="KW-1133">Transmembrane helix</keyword>
<comment type="subcellular location">
    <subcellularLocation>
        <location evidence="3">Membrane</location>
    </subcellularLocation>
</comment>
<dbReference type="GO" id="GO:0016020">
    <property type="term" value="C:membrane"/>
    <property type="evidence" value="ECO:0007669"/>
    <property type="project" value="UniProtKB-SubCell"/>
</dbReference>
<evidence type="ECO:0000256" key="3">
    <source>
        <dbReference type="ARBA" id="ARBA00004370"/>
    </source>
</evidence>
<name>A0A291E361_9ENTR</name>
<proteinExistence type="inferred from homology"/>
<feature type="domain" description="Channel forming colicins" evidence="12">
    <location>
        <begin position="150"/>
        <end position="161"/>
    </location>
</feature>
<comment type="similarity">
    <text evidence="4">Belongs to the channel forming colicin family.</text>
</comment>
<evidence type="ECO:0000256" key="10">
    <source>
        <dbReference type="ARBA" id="ARBA00023136"/>
    </source>
</evidence>
<feature type="transmembrane region" description="Helical" evidence="11">
    <location>
        <begin position="163"/>
        <end position="182"/>
    </location>
</feature>
<keyword evidence="6 11" id="KW-0812">Transmembrane</keyword>
<evidence type="ECO:0000256" key="9">
    <source>
        <dbReference type="ARBA" id="ARBA00023048"/>
    </source>
</evidence>
<gene>
    <name evidence="13" type="ORF">CO704_20355</name>
</gene>
<dbReference type="Proteomes" id="UP000217979">
    <property type="component" value="Chromosome"/>
</dbReference>
<dbReference type="SUPFAM" id="SSF56837">
    <property type="entry name" value="Colicin"/>
    <property type="match status" value="1"/>
</dbReference>
<dbReference type="AlphaFoldDB" id="A0A291E361"/>
<protein>
    <recommendedName>
        <fullName evidence="12">Channel forming colicins domain-containing protein</fullName>
    </recommendedName>
</protein>
<dbReference type="InterPro" id="IPR000293">
    <property type="entry name" value="Channel_colicin_C"/>
</dbReference>
<comment type="function">
    <text evidence="2">Colicins are polypeptide toxins produced by and active against E.coli and closely related bacteria.</text>
</comment>
<evidence type="ECO:0000256" key="1">
    <source>
        <dbReference type="ARBA" id="ARBA00002178"/>
    </source>
</evidence>
<evidence type="ECO:0000256" key="11">
    <source>
        <dbReference type="SAM" id="Phobius"/>
    </source>
</evidence>
<dbReference type="Pfam" id="PF01024">
    <property type="entry name" value="Colicin"/>
    <property type="match status" value="1"/>
</dbReference>
<comment type="function">
    <text evidence="1">This colicin is a channel-forming colicin. This class of transmembrane toxins depolarize the cytoplasmic membrane, leading to dissipation of cellular energy.</text>
</comment>
<evidence type="ECO:0000256" key="7">
    <source>
        <dbReference type="ARBA" id="ARBA00022989"/>
    </source>
</evidence>
<evidence type="ECO:0000256" key="5">
    <source>
        <dbReference type="ARBA" id="ARBA00022529"/>
    </source>
</evidence>
<evidence type="ECO:0000313" key="13">
    <source>
        <dbReference type="EMBL" id="ATF94278.1"/>
    </source>
</evidence>
<dbReference type="PRINTS" id="PR00280">
    <property type="entry name" value="CHANLCOLICIN"/>
</dbReference>
<dbReference type="GO" id="GO:0140911">
    <property type="term" value="F:pore-forming activity"/>
    <property type="evidence" value="ECO:0007669"/>
    <property type="project" value="InterPro"/>
</dbReference>
<dbReference type="InterPro" id="IPR038283">
    <property type="entry name" value="Channel_colicin_C_sf"/>
</dbReference>
<keyword evidence="5" id="KW-0929">Antimicrobial</keyword>
<keyword evidence="8" id="KW-0044">Antibiotic</keyword>
<sequence>MRTTIRTVFKNEQRYNYGGNSEKERGTQKKELEVLSKASEIIIDMGSKVSEHFGSEYKNISTKISEDIRNFHGKRTLSFEQAMTSLNAVMNNPNLKINNGDRDALINVWKAMNANDMANKLGNISKAFKGADIAMKAEKVREKSIKGYETGNWEPLMLEVESWVLGGMASGIALALFSLVMAGPLLSAGVSATVVGLMGIVLAATVGAMIDDETAGRLNDLIKKLFS</sequence>